<protein>
    <submittedName>
        <fullName evidence="2">Uncharacterized protein</fullName>
    </submittedName>
</protein>
<evidence type="ECO:0000256" key="1">
    <source>
        <dbReference type="SAM" id="MobiDB-lite"/>
    </source>
</evidence>
<evidence type="ECO:0000313" key="2">
    <source>
        <dbReference type="EMBL" id="CEK67678.1"/>
    </source>
</evidence>
<feature type="region of interest" description="Disordered" evidence="1">
    <location>
        <begin position="26"/>
        <end position="91"/>
    </location>
</feature>
<feature type="non-terminal residue" evidence="2">
    <location>
        <position position="1"/>
    </location>
</feature>
<sequence>RCNVSFSNETSLGKDEELVTFNLSGGATTGAVHNAEGGDFSRNKTQDNDSKNENTVTDKTDTTSRDSLSDNAWLSGDSSRGDNSFVEVNLT</sequence>
<gene>
    <name evidence="2" type="primary">ORF63526</name>
</gene>
<accession>A0A0B6ZGJ0</accession>
<dbReference type="AlphaFoldDB" id="A0A0B6ZGJ0"/>
<reference evidence="2" key="1">
    <citation type="submission" date="2014-12" db="EMBL/GenBank/DDBJ databases">
        <title>Insight into the proteome of Arion vulgaris.</title>
        <authorList>
            <person name="Aradska J."/>
            <person name="Bulat T."/>
            <person name="Smidak R."/>
            <person name="Sarate P."/>
            <person name="Gangsoo J."/>
            <person name="Sialana F."/>
            <person name="Bilban M."/>
            <person name="Lubec G."/>
        </authorList>
    </citation>
    <scope>NUCLEOTIDE SEQUENCE</scope>
    <source>
        <tissue evidence="2">Skin</tissue>
    </source>
</reference>
<name>A0A0B6ZGJ0_9EUPU</name>
<feature type="compositionally biased region" description="Basic and acidic residues" evidence="1">
    <location>
        <begin position="39"/>
        <end position="68"/>
    </location>
</feature>
<dbReference type="EMBL" id="HACG01020813">
    <property type="protein sequence ID" value="CEK67678.1"/>
    <property type="molecule type" value="Transcribed_RNA"/>
</dbReference>
<proteinExistence type="predicted"/>
<feature type="compositionally biased region" description="Polar residues" evidence="1">
    <location>
        <begin position="69"/>
        <end position="82"/>
    </location>
</feature>
<organism evidence="2">
    <name type="scientific">Arion vulgaris</name>
    <dbReference type="NCBI Taxonomy" id="1028688"/>
    <lineage>
        <taxon>Eukaryota</taxon>
        <taxon>Metazoa</taxon>
        <taxon>Spiralia</taxon>
        <taxon>Lophotrochozoa</taxon>
        <taxon>Mollusca</taxon>
        <taxon>Gastropoda</taxon>
        <taxon>Heterobranchia</taxon>
        <taxon>Euthyneura</taxon>
        <taxon>Panpulmonata</taxon>
        <taxon>Eupulmonata</taxon>
        <taxon>Stylommatophora</taxon>
        <taxon>Helicina</taxon>
        <taxon>Arionoidea</taxon>
        <taxon>Arionidae</taxon>
        <taxon>Arion</taxon>
    </lineage>
</organism>